<dbReference type="RefSeq" id="WP_290248504.1">
    <property type="nucleotide sequence ID" value="NZ_JAUFQT010000001.1"/>
</dbReference>
<dbReference type="Proteomes" id="UP001589654">
    <property type="component" value="Unassembled WGS sequence"/>
</dbReference>
<accession>A0ABV5J488</accession>
<name>A0ABV5J488_9BACT</name>
<organism evidence="2 3">
    <name type="scientific">Echinicola jeungdonensis</name>
    <dbReference type="NCBI Taxonomy" id="709343"/>
    <lineage>
        <taxon>Bacteria</taxon>
        <taxon>Pseudomonadati</taxon>
        <taxon>Bacteroidota</taxon>
        <taxon>Cytophagia</taxon>
        <taxon>Cytophagales</taxon>
        <taxon>Cyclobacteriaceae</taxon>
        <taxon>Echinicola</taxon>
    </lineage>
</organism>
<dbReference type="Gene3D" id="3.40.50.12370">
    <property type="match status" value="1"/>
</dbReference>
<dbReference type="Pfam" id="PF00582">
    <property type="entry name" value="Usp"/>
    <property type="match status" value="1"/>
</dbReference>
<comment type="caution">
    <text evidence="2">The sequence shown here is derived from an EMBL/GenBank/DDBJ whole genome shotgun (WGS) entry which is preliminary data.</text>
</comment>
<keyword evidence="3" id="KW-1185">Reference proteome</keyword>
<evidence type="ECO:0000313" key="2">
    <source>
        <dbReference type="EMBL" id="MFB9211632.1"/>
    </source>
</evidence>
<evidence type="ECO:0000259" key="1">
    <source>
        <dbReference type="Pfam" id="PF00582"/>
    </source>
</evidence>
<proteinExistence type="predicted"/>
<dbReference type="InterPro" id="IPR006016">
    <property type="entry name" value="UspA"/>
</dbReference>
<evidence type="ECO:0000313" key="3">
    <source>
        <dbReference type="Proteomes" id="UP001589654"/>
    </source>
</evidence>
<sequence length="268" mass="30719">MNLLLVTDFSKHSKNAIRFAMDMGQAYNAKITLLFTYSSVYGFSVQVEAYEKLIEKKAKKWLKKIQKKGLKKGLTIGYKIRKGNIKNATQQITKKQSFELIILPGPITKKPWDYFWPGEKVELINSCSSPILVLPPNKSFLGLKTIEVVISKNNQNLPIWEQMIELTKGFRLPYRLLFLGNKVKAKSKTSPSKTLDFLKQHFPNQQFSWKVGKKSANKNDLLKLPEQKSKSLIVYFTKAKPTLFSFINLSIASKMAIRTKVPLLIMKN</sequence>
<dbReference type="SUPFAM" id="SSF52402">
    <property type="entry name" value="Adenine nucleotide alpha hydrolases-like"/>
    <property type="match status" value="1"/>
</dbReference>
<feature type="domain" description="UspA" evidence="1">
    <location>
        <begin position="2"/>
        <end position="103"/>
    </location>
</feature>
<gene>
    <name evidence="2" type="ORF">ACFFUR_07430</name>
</gene>
<reference evidence="2 3" key="1">
    <citation type="submission" date="2024-09" db="EMBL/GenBank/DDBJ databases">
        <authorList>
            <person name="Sun Q."/>
            <person name="Mori K."/>
        </authorList>
    </citation>
    <scope>NUCLEOTIDE SEQUENCE [LARGE SCALE GENOMIC DNA]</scope>
    <source>
        <strain evidence="2 3">CECT 7682</strain>
    </source>
</reference>
<dbReference type="EMBL" id="JBHMEW010000051">
    <property type="protein sequence ID" value="MFB9211632.1"/>
    <property type="molecule type" value="Genomic_DNA"/>
</dbReference>
<protein>
    <submittedName>
        <fullName evidence="2">Universal stress protein</fullName>
    </submittedName>
</protein>